<protein>
    <submittedName>
        <fullName evidence="2">Uncharacterized protein</fullName>
    </submittedName>
</protein>
<accession>A0A1J8PZS9</accession>
<organism evidence="2 3">
    <name type="scientific">Rhizopogon vesiculosus</name>
    <dbReference type="NCBI Taxonomy" id="180088"/>
    <lineage>
        <taxon>Eukaryota</taxon>
        <taxon>Fungi</taxon>
        <taxon>Dikarya</taxon>
        <taxon>Basidiomycota</taxon>
        <taxon>Agaricomycotina</taxon>
        <taxon>Agaricomycetes</taxon>
        <taxon>Agaricomycetidae</taxon>
        <taxon>Boletales</taxon>
        <taxon>Suillineae</taxon>
        <taxon>Rhizopogonaceae</taxon>
        <taxon>Rhizopogon</taxon>
    </lineage>
</organism>
<name>A0A1J8PZS9_9AGAM</name>
<sequence>MYTRSESQSERRTSSRGGYGHERSYREDLVLEQAQKLLLRQLLGQSIRDFERCTSFQGVDRGRTSFEPTGYFPAKEPIMIKKLSVLLQATVPANAVEPDTTVQSPSDTASSPSEHAQQASA</sequence>
<evidence type="ECO:0000313" key="2">
    <source>
        <dbReference type="EMBL" id="OJA13943.1"/>
    </source>
</evidence>
<feature type="region of interest" description="Disordered" evidence="1">
    <location>
        <begin position="1"/>
        <end position="25"/>
    </location>
</feature>
<comment type="caution">
    <text evidence="2">The sequence shown here is derived from an EMBL/GenBank/DDBJ whole genome shotgun (WGS) entry which is preliminary data.</text>
</comment>
<feature type="compositionally biased region" description="Basic and acidic residues" evidence="1">
    <location>
        <begin position="7"/>
        <end position="25"/>
    </location>
</feature>
<proteinExistence type="predicted"/>
<gene>
    <name evidence="2" type="ORF">AZE42_01321</name>
</gene>
<evidence type="ECO:0000313" key="3">
    <source>
        <dbReference type="Proteomes" id="UP000183567"/>
    </source>
</evidence>
<reference evidence="2 3" key="1">
    <citation type="submission" date="2016-03" db="EMBL/GenBank/DDBJ databases">
        <title>Comparative genomics of the ectomycorrhizal sister species Rhizopogon vinicolor and Rhizopogon vesiculosus (Basidiomycota: Boletales) reveals a divergence of the mating type B locus.</title>
        <authorList>
            <person name="Mujic A.B."/>
            <person name="Kuo A."/>
            <person name="Tritt A."/>
            <person name="Lipzen A."/>
            <person name="Chen C."/>
            <person name="Johnson J."/>
            <person name="Sharma A."/>
            <person name="Barry K."/>
            <person name="Grigoriev I.V."/>
            <person name="Spatafora J.W."/>
        </authorList>
    </citation>
    <scope>NUCLEOTIDE SEQUENCE [LARGE SCALE GENOMIC DNA]</scope>
    <source>
        <strain evidence="2 3">AM-OR11-056</strain>
    </source>
</reference>
<feature type="compositionally biased region" description="Polar residues" evidence="1">
    <location>
        <begin position="100"/>
        <end position="121"/>
    </location>
</feature>
<evidence type="ECO:0000256" key="1">
    <source>
        <dbReference type="SAM" id="MobiDB-lite"/>
    </source>
</evidence>
<dbReference type="Proteomes" id="UP000183567">
    <property type="component" value="Unassembled WGS sequence"/>
</dbReference>
<dbReference type="AlphaFoldDB" id="A0A1J8PZS9"/>
<feature type="region of interest" description="Disordered" evidence="1">
    <location>
        <begin position="96"/>
        <end position="121"/>
    </location>
</feature>
<keyword evidence="3" id="KW-1185">Reference proteome</keyword>
<dbReference type="EMBL" id="LVVM01003953">
    <property type="protein sequence ID" value="OJA13943.1"/>
    <property type="molecule type" value="Genomic_DNA"/>
</dbReference>